<dbReference type="Pfam" id="PF00834">
    <property type="entry name" value="Ribul_P_3_epim"/>
    <property type="match status" value="1"/>
</dbReference>
<comment type="similarity">
    <text evidence="6 10 11">Belongs to the ribulose-phosphate 3-epimerase family.</text>
</comment>
<evidence type="ECO:0000256" key="9">
    <source>
        <dbReference type="ARBA" id="ARBA00023235"/>
    </source>
</evidence>
<evidence type="ECO:0000256" key="2">
    <source>
        <dbReference type="ARBA" id="ARBA00001936"/>
    </source>
</evidence>
<feature type="binding site" evidence="14">
    <location>
        <position position="177"/>
    </location>
    <ligand>
        <name>substrate</name>
    </ligand>
</feature>
<dbReference type="FunFam" id="3.20.20.70:FF:000004">
    <property type="entry name" value="Ribulose-phosphate 3-epimerase"/>
    <property type="match status" value="1"/>
</dbReference>
<feature type="binding site" evidence="10">
    <location>
        <begin position="175"/>
        <end position="177"/>
    </location>
    <ligand>
        <name>substrate</name>
    </ligand>
</feature>
<dbReference type="Gene3D" id="3.20.20.70">
    <property type="entry name" value="Aldolase class I"/>
    <property type="match status" value="1"/>
</dbReference>
<dbReference type="GO" id="GO:0046872">
    <property type="term" value="F:metal ion binding"/>
    <property type="evidence" value="ECO:0007669"/>
    <property type="project" value="UniProtKB-UniRule"/>
</dbReference>
<sequence>MSIIAPSMLSADFSRLAEEIADVESKGADWLHIDVMDGHFVPNLTFGAPIVGAIRPHSKLIFDVHLMISNPDQYINDYVRAGADRITVHAEACVHLHRVLHMIREQGLPAGVALNPGTPLSAIEEVVDDLDLVLIMTVNPGFGGQKFIHSALSKIARLKEMLVQRGRSDVLIQVDGGVNTQTAAWVREAGAGVLVAGSAVFNESDRAAAIAALRPGGA</sequence>
<evidence type="ECO:0000256" key="6">
    <source>
        <dbReference type="ARBA" id="ARBA00009541"/>
    </source>
</evidence>
<comment type="catalytic activity">
    <reaction evidence="1 10 11">
        <text>D-ribulose 5-phosphate = D-xylulose 5-phosphate</text>
        <dbReference type="Rhea" id="RHEA:13677"/>
        <dbReference type="ChEBI" id="CHEBI:57737"/>
        <dbReference type="ChEBI" id="CHEBI:58121"/>
        <dbReference type="EC" id="5.1.3.1"/>
    </reaction>
</comment>
<dbReference type="HAMAP" id="MF_02227">
    <property type="entry name" value="RPE"/>
    <property type="match status" value="1"/>
</dbReference>
<dbReference type="NCBIfam" id="NF004076">
    <property type="entry name" value="PRK05581.1-4"/>
    <property type="match status" value="1"/>
</dbReference>
<dbReference type="InterPro" id="IPR011060">
    <property type="entry name" value="RibuloseP-bd_barrel"/>
</dbReference>
<evidence type="ECO:0000256" key="7">
    <source>
        <dbReference type="ARBA" id="ARBA00013188"/>
    </source>
</evidence>
<dbReference type="InterPro" id="IPR000056">
    <property type="entry name" value="Ribul_P_3_epim-like"/>
</dbReference>
<comment type="cofactor">
    <cofactor evidence="10 13">
        <name>a divalent metal cation</name>
        <dbReference type="ChEBI" id="CHEBI:60240"/>
    </cofactor>
    <text evidence="10 13">Binds 1 divalent metal cation per subunit.</text>
</comment>
<evidence type="ECO:0000256" key="12">
    <source>
        <dbReference type="PIRSR" id="PIRSR001461-1"/>
    </source>
</evidence>
<dbReference type="GO" id="GO:0005737">
    <property type="term" value="C:cytoplasm"/>
    <property type="evidence" value="ECO:0007669"/>
    <property type="project" value="UniProtKB-ARBA"/>
</dbReference>
<dbReference type="NCBIfam" id="TIGR01163">
    <property type="entry name" value="rpe"/>
    <property type="match status" value="1"/>
</dbReference>
<feature type="binding site" evidence="10 13">
    <location>
        <position position="32"/>
    </location>
    <ligand>
        <name>a divalent metal cation</name>
        <dbReference type="ChEBI" id="CHEBI:60240"/>
    </ligand>
</feature>
<evidence type="ECO:0000256" key="1">
    <source>
        <dbReference type="ARBA" id="ARBA00001782"/>
    </source>
</evidence>
<keyword evidence="8 10" id="KW-0479">Metal-binding</keyword>
<feature type="active site" description="Proton donor" evidence="10 12">
    <location>
        <position position="175"/>
    </location>
</feature>
<evidence type="ECO:0000256" key="10">
    <source>
        <dbReference type="HAMAP-Rule" id="MF_02227"/>
    </source>
</evidence>
<dbReference type="SUPFAM" id="SSF51366">
    <property type="entry name" value="Ribulose-phoshate binding barrel"/>
    <property type="match status" value="1"/>
</dbReference>
<evidence type="ECO:0000256" key="3">
    <source>
        <dbReference type="ARBA" id="ARBA00001941"/>
    </source>
</evidence>
<organism evidence="15 16">
    <name type="scientific">Paenibacillus roseus</name>
    <dbReference type="NCBI Taxonomy" id="2798579"/>
    <lineage>
        <taxon>Bacteria</taxon>
        <taxon>Bacillati</taxon>
        <taxon>Bacillota</taxon>
        <taxon>Bacilli</taxon>
        <taxon>Bacillales</taxon>
        <taxon>Paenibacillaceae</taxon>
        <taxon>Paenibacillus</taxon>
    </lineage>
</organism>
<dbReference type="EMBL" id="JAELUP010000103">
    <property type="protein sequence ID" value="MBJ6363311.1"/>
    <property type="molecule type" value="Genomic_DNA"/>
</dbReference>
<protein>
    <recommendedName>
        <fullName evidence="7 10">Ribulose-phosphate 3-epimerase</fullName>
        <ecNumber evidence="7 10">5.1.3.1</ecNumber>
    </recommendedName>
</protein>
<evidence type="ECO:0000256" key="8">
    <source>
        <dbReference type="ARBA" id="ARBA00022723"/>
    </source>
</evidence>
<accession>A0A934MQM2</accession>
<evidence type="ECO:0000313" key="16">
    <source>
        <dbReference type="Proteomes" id="UP000640274"/>
    </source>
</evidence>
<dbReference type="GO" id="GO:0004750">
    <property type="term" value="F:D-ribulose-phosphate 3-epimerase activity"/>
    <property type="evidence" value="ECO:0007669"/>
    <property type="project" value="UniProtKB-UniRule"/>
</dbReference>
<keyword evidence="9 10" id="KW-0413">Isomerase</keyword>
<evidence type="ECO:0000256" key="13">
    <source>
        <dbReference type="PIRSR" id="PIRSR001461-2"/>
    </source>
</evidence>
<dbReference type="CDD" id="cd00429">
    <property type="entry name" value="RPE"/>
    <property type="match status" value="1"/>
</dbReference>
<feature type="binding site" evidence="10 13">
    <location>
        <position position="175"/>
    </location>
    <ligand>
        <name>a divalent metal cation</name>
        <dbReference type="ChEBI" id="CHEBI:60240"/>
    </ligand>
</feature>
<keyword evidence="13" id="KW-0862">Zinc</keyword>
<feature type="binding site" evidence="10 14">
    <location>
        <begin position="141"/>
        <end position="144"/>
    </location>
    <ligand>
        <name>substrate</name>
    </ligand>
</feature>
<dbReference type="RefSeq" id="WP_199020864.1">
    <property type="nucleotide sequence ID" value="NZ_JAELUP010000103.1"/>
</dbReference>
<keyword evidence="10 11" id="KW-0119">Carbohydrate metabolism</keyword>
<evidence type="ECO:0000256" key="14">
    <source>
        <dbReference type="PIRSR" id="PIRSR001461-3"/>
    </source>
</evidence>
<comment type="function">
    <text evidence="10">Catalyzes the reversible epimerization of D-ribulose 5-phosphate to D-xylulose 5-phosphate.</text>
</comment>
<dbReference type="InterPro" id="IPR026019">
    <property type="entry name" value="Ribul_P_3_epim"/>
</dbReference>
<dbReference type="PROSITE" id="PS01085">
    <property type="entry name" value="RIBUL_P_3_EPIMER_1"/>
    <property type="match status" value="1"/>
</dbReference>
<comment type="caution">
    <text evidence="15">The sequence shown here is derived from an EMBL/GenBank/DDBJ whole genome shotgun (WGS) entry which is preliminary data.</text>
</comment>
<comment type="cofactor">
    <cofactor evidence="5">
        <name>Fe(2+)</name>
        <dbReference type="ChEBI" id="CHEBI:29033"/>
    </cofactor>
</comment>
<dbReference type="PANTHER" id="PTHR11749">
    <property type="entry name" value="RIBULOSE-5-PHOSPHATE-3-EPIMERASE"/>
    <property type="match status" value="1"/>
</dbReference>
<keyword evidence="16" id="KW-1185">Reference proteome</keyword>
<comment type="cofactor">
    <cofactor evidence="3">
        <name>Co(2+)</name>
        <dbReference type="ChEBI" id="CHEBI:48828"/>
    </cofactor>
</comment>
<comment type="pathway">
    <text evidence="10">Carbohydrate degradation.</text>
</comment>
<comment type="cofactor">
    <cofactor evidence="2">
        <name>Mn(2+)</name>
        <dbReference type="ChEBI" id="CHEBI:29035"/>
    </cofactor>
</comment>
<keyword evidence="13" id="KW-0170">Cobalt</keyword>
<dbReference type="PROSITE" id="PS01086">
    <property type="entry name" value="RIBUL_P_3_EPIMER_2"/>
    <property type="match status" value="1"/>
</dbReference>
<dbReference type="GO" id="GO:0019323">
    <property type="term" value="P:pentose catabolic process"/>
    <property type="evidence" value="ECO:0007669"/>
    <property type="project" value="UniProtKB-UniRule"/>
</dbReference>
<keyword evidence="13" id="KW-0464">Manganese</keyword>
<gene>
    <name evidence="10" type="primary">rpe</name>
    <name evidence="15" type="ORF">JFN88_19085</name>
</gene>
<evidence type="ECO:0000256" key="4">
    <source>
        <dbReference type="ARBA" id="ARBA00001947"/>
    </source>
</evidence>
<name>A0A934MQM2_9BACL</name>
<reference evidence="15" key="1">
    <citation type="submission" date="2020-12" db="EMBL/GenBank/DDBJ databases">
        <authorList>
            <person name="Huq M.A."/>
        </authorList>
    </citation>
    <scope>NUCLEOTIDE SEQUENCE</scope>
    <source>
        <strain evidence="15">MAHUQ-46</strain>
    </source>
</reference>
<feature type="binding site" evidence="10 14">
    <location>
        <position position="7"/>
    </location>
    <ligand>
        <name>substrate</name>
    </ligand>
</feature>
<feature type="binding site" evidence="10 14">
    <location>
        <begin position="197"/>
        <end position="198"/>
    </location>
    <ligand>
        <name>substrate</name>
    </ligand>
</feature>
<feature type="active site" description="Proton acceptor" evidence="10 12">
    <location>
        <position position="34"/>
    </location>
</feature>
<feature type="binding site" evidence="10 13">
    <location>
        <position position="34"/>
    </location>
    <ligand>
        <name>a divalent metal cation</name>
        <dbReference type="ChEBI" id="CHEBI:60240"/>
    </ligand>
</feature>
<feature type="binding site" evidence="10 13">
    <location>
        <position position="65"/>
    </location>
    <ligand>
        <name>a divalent metal cation</name>
        <dbReference type="ChEBI" id="CHEBI:60240"/>
    </ligand>
</feature>
<evidence type="ECO:0000256" key="5">
    <source>
        <dbReference type="ARBA" id="ARBA00001954"/>
    </source>
</evidence>
<dbReference type="AlphaFoldDB" id="A0A934MQM2"/>
<dbReference type="Proteomes" id="UP000640274">
    <property type="component" value="Unassembled WGS sequence"/>
</dbReference>
<dbReference type="GO" id="GO:0006098">
    <property type="term" value="P:pentose-phosphate shunt"/>
    <property type="evidence" value="ECO:0007669"/>
    <property type="project" value="UniProtKB-UniRule"/>
</dbReference>
<dbReference type="PIRSF" id="PIRSF001461">
    <property type="entry name" value="RPE"/>
    <property type="match status" value="1"/>
</dbReference>
<dbReference type="EC" id="5.1.3.1" evidence="7 10"/>
<dbReference type="InterPro" id="IPR013785">
    <property type="entry name" value="Aldolase_TIM"/>
</dbReference>
<proteinExistence type="inferred from homology"/>
<feature type="binding site" evidence="10 14">
    <location>
        <position position="65"/>
    </location>
    <ligand>
        <name>substrate</name>
    </ligand>
</feature>
<evidence type="ECO:0000313" key="15">
    <source>
        <dbReference type="EMBL" id="MBJ6363311.1"/>
    </source>
</evidence>
<comment type="cofactor">
    <cofactor evidence="4">
        <name>Zn(2+)</name>
        <dbReference type="ChEBI" id="CHEBI:29105"/>
    </cofactor>
</comment>
<evidence type="ECO:0000256" key="11">
    <source>
        <dbReference type="PIRNR" id="PIRNR001461"/>
    </source>
</evidence>